<evidence type="ECO:0000313" key="1">
    <source>
        <dbReference type="EMBL" id="CAE6398515.1"/>
    </source>
</evidence>
<dbReference type="CDD" id="cd10170">
    <property type="entry name" value="ASKHA_NBD_HSP70"/>
    <property type="match status" value="1"/>
</dbReference>
<dbReference type="Gene3D" id="3.30.420.40">
    <property type="match status" value="1"/>
</dbReference>
<dbReference type="InterPro" id="IPR043129">
    <property type="entry name" value="ATPase_NBD"/>
</dbReference>
<organism evidence="1 2">
    <name type="scientific">Rhizoctonia solani</name>
    <dbReference type="NCBI Taxonomy" id="456999"/>
    <lineage>
        <taxon>Eukaryota</taxon>
        <taxon>Fungi</taxon>
        <taxon>Dikarya</taxon>
        <taxon>Basidiomycota</taxon>
        <taxon>Agaricomycotina</taxon>
        <taxon>Agaricomycetes</taxon>
        <taxon>Cantharellales</taxon>
        <taxon>Ceratobasidiaceae</taxon>
        <taxon>Rhizoctonia</taxon>
    </lineage>
</organism>
<reference evidence="1" key="1">
    <citation type="submission" date="2021-01" db="EMBL/GenBank/DDBJ databases">
        <authorList>
            <person name="Kaushik A."/>
        </authorList>
    </citation>
    <scope>NUCLEOTIDE SEQUENCE</scope>
    <source>
        <strain evidence="1">AG3-1AP</strain>
    </source>
</reference>
<dbReference type="Proteomes" id="UP000663831">
    <property type="component" value="Unassembled WGS sequence"/>
</dbReference>
<proteinExistence type="predicted"/>
<dbReference type="EMBL" id="CAJMWV010000479">
    <property type="protein sequence ID" value="CAE6398515.1"/>
    <property type="molecule type" value="Genomic_DNA"/>
</dbReference>
<name>A0A8H2WSK6_9AGAM</name>
<dbReference type="OrthoDB" id="2963168at2759"/>
<evidence type="ECO:0000313" key="2">
    <source>
        <dbReference type="Proteomes" id="UP000663831"/>
    </source>
</evidence>
<sequence length="613" mass="68045">MAGPIDTIPKPLRGPWEAETKLVVAIDIGTTQSGVAFTFLESGRDQVIHRISSWPGQAAHNLQAKVPTLVWYDASKKAVSFGAECLLPDVELEAEDERWSLAKHFKLHLHPSDMKAKHAFKLDALPPGVSLRQIYSDFMGYLFKHTKSYFEDRIVDGKQIWSKYKTTMDIIIAHPNGWGLRQQVFLRSAMVATDLIPADQASRRIRFVTEAEASLHYCIYHTNLGSRLIPGTDLIICDAGGSTVDTSAYSIVSARPVLQLGQKSVSACVQSGAIFVDLEAEKYLRSTLTNSGLPLEEVMEYTATGVKDFESYAKRSFHNDTAAYTIGISHSRLNDPSIRTRRGRMTLPGSVVESFFDPCVQEVVSSIDQMLRVLQTPYILLVGGLGDSPYIRKKLKERYDPQKCQVTLTNESADGMAQSTTSSKAVADGAVIWSITSHISSRSWNYSIGVDCCVPFDYKNPEHRDKAKFVAADGKTVVYGAWSPIVPKGVALDANAVFRETYTDFFEVSKPELKVFEMDLFAYSGDGEPDWVLDEKDNALPEFRKLCTIRADLGGLKGALSMRRGSRGVFWGLKCDVCLRLGETELVAYLEWDEMGVKHTSSAYIVPSDPINL</sequence>
<dbReference type="SUPFAM" id="SSF53067">
    <property type="entry name" value="Actin-like ATPase domain"/>
    <property type="match status" value="2"/>
</dbReference>
<gene>
    <name evidence="1" type="ORF">RDB_LOCUS13028</name>
</gene>
<dbReference type="PANTHER" id="PTHR14187:SF5">
    <property type="entry name" value="HEAT SHOCK 70 KDA PROTEIN 12A"/>
    <property type="match status" value="1"/>
</dbReference>
<comment type="caution">
    <text evidence="1">The sequence shown here is derived from an EMBL/GenBank/DDBJ whole genome shotgun (WGS) entry which is preliminary data.</text>
</comment>
<accession>A0A8H2WSK6</accession>
<evidence type="ECO:0008006" key="3">
    <source>
        <dbReference type="Google" id="ProtNLM"/>
    </source>
</evidence>
<protein>
    <recommendedName>
        <fullName evidence="3">Heat shock 70 kDa protein 12A</fullName>
    </recommendedName>
</protein>
<dbReference type="AlphaFoldDB" id="A0A8H2WSK6"/>
<dbReference type="PANTHER" id="PTHR14187">
    <property type="entry name" value="ALPHA KINASE/ELONGATION FACTOR 2 KINASE"/>
    <property type="match status" value="1"/>
</dbReference>